<dbReference type="OrthoDB" id="1934555at2759"/>
<reference evidence="1" key="1">
    <citation type="submission" date="2016-11" db="EMBL/GenBank/DDBJ databases">
        <title>The genome of Nicotiana attenuata.</title>
        <authorList>
            <person name="Xu S."/>
            <person name="Brockmoeller T."/>
            <person name="Gaquerel E."/>
            <person name="Navarro A."/>
            <person name="Kuhl H."/>
            <person name="Gase K."/>
            <person name="Ling Z."/>
            <person name="Zhou W."/>
            <person name="Kreitzer C."/>
            <person name="Stanke M."/>
            <person name="Tang H."/>
            <person name="Lyons E."/>
            <person name="Pandey P."/>
            <person name="Pandey S.P."/>
            <person name="Timmermann B."/>
            <person name="Baldwin I.T."/>
        </authorList>
    </citation>
    <scope>NUCLEOTIDE SEQUENCE [LARGE SCALE GENOMIC DNA]</scope>
    <source>
        <strain evidence="1">UT</strain>
    </source>
</reference>
<organism evidence="1 2">
    <name type="scientific">Nicotiana attenuata</name>
    <name type="common">Coyote tobacco</name>
    <dbReference type="NCBI Taxonomy" id="49451"/>
    <lineage>
        <taxon>Eukaryota</taxon>
        <taxon>Viridiplantae</taxon>
        <taxon>Streptophyta</taxon>
        <taxon>Embryophyta</taxon>
        <taxon>Tracheophyta</taxon>
        <taxon>Spermatophyta</taxon>
        <taxon>Magnoliopsida</taxon>
        <taxon>eudicotyledons</taxon>
        <taxon>Gunneridae</taxon>
        <taxon>Pentapetalae</taxon>
        <taxon>asterids</taxon>
        <taxon>lamiids</taxon>
        <taxon>Solanales</taxon>
        <taxon>Solanaceae</taxon>
        <taxon>Nicotianoideae</taxon>
        <taxon>Nicotianeae</taxon>
        <taxon>Nicotiana</taxon>
    </lineage>
</organism>
<sequence>MGTDREVAEMSSTLKLPLFSVESSTEDLGMLTPLHTLASIPFKWEEEPGKPRPCTDLIPLPNSICLEPPPRLYNMEFSKTSSSPTTVFDGPYITSKPKFSSFRLLRKDRRHRRQGSFDSSTSSETGQLSTTLLVLGNKKSESKSWWRRPTTHVKHKGCDINSGFVFPSSIDSTDCVSLNEECSSSSIKMGTLRRSSSFSGHSHAKTRIWAAIYEGFKQVIPWKSRKSKKEALIG</sequence>
<dbReference type="PANTHER" id="PTHR34371:SF21">
    <property type="match status" value="1"/>
</dbReference>
<gene>
    <name evidence="1" type="ORF">A4A49_09804</name>
</gene>
<dbReference type="PANTHER" id="PTHR34371">
    <property type="entry name" value="OS01G0551000 PROTEIN"/>
    <property type="match status" value="1"/>
</dbReference>
<name>A0A1J6ITM8_NICAT</name>
<evidence type="ECO:0000313" key="2">
    <source>
        <dbReference type="Proteomes" id="UP000187609"/>
    </source>
</evidence>
<protein>
    <submittedName>
        <fullName evidence="1">Uncharacterized protein</fullName>
    </submittedName>
</protein>
<keyword evidence="2" id="KW-1185">Reference proteome</keyword>
<dbReference type="KEGG" id="nau:109227604"/>
<proteinExistence type="predicted"/>
<dbReference type="Proteomes" id="UP000187609">
    <property type="component" value="Unassembled WGS sequence"/>
</dbReference>
<dbReference type="OMA" id="PWSKRGK"/>
<evidence type="ECO:0000313" key="1">
    <source>
        <dbReference type="EMBL" id="OIT08206.1"/>
    </source>
</evidence>
<dbReference type="EMBL" id="MJEQ01037183">
    <property type="protein sequence ID" value="OIT08206.1"/>
    <property type="molecule type" value="Genomic_DNA"/>
</dbReference>
<dbReference type="AlphaFoldDB" id="A0A1J6ITM8"/>
<comment type="caution">
    <text evidence="1">The sequence shown here is derived from an EMBL/GenBank/DDBJ whole genome shotgun (WGS) entry which is preliminary data.</text>
</comment>
<dbReference type="Gramene" id="OIT08206">
    <property type="protein sequence ID" value="OIT08206"/>
    <property type="gene ID" value="A4A49_09804"/>
</dbReference>
<accession>A0A1J6ITM8</accession>